<evidence type="ECO:0000256" key="4">
    <source>
        <dbReference type="ARBA" id="ARBA00022692"/>
    </source>
</evidence>
<feature type="transmembrane region" description="Helical" evidence="8">
    <location>
        <begin position="68"/>
        <end position="89"/>
    </location>
</feature>
<organism evidence="10 11">
    <name type="scientific">Hibiscus sabdariffa</name>
    <name type="common">roselle</name>
    <dbReference type="NCBI Taxonomy" id="183260"/>
    <lineage>
        <taxon>Eukaryota</taxon>
        <taxon>Viridiplantae</taxon>
        <taxon>Streptophyta</taxon>
        <taxon>Embryophyta</taxon>
        <taxon>Tracheophyta</taxon>
        <taxon>Spermatophyta</taxon>
        <taxon>Magnoliopsida</taxon>
        <taxon>eudicotyledons</taxon>
        <taxon>Gunneridae</taxon>
        <taxon>Pentapetalae</taxon>
        <taxon>rosids</taxon>
        <taxon>malvids</taxon>
        <taxon>Malvales</taxon>
        <taxon>Malvaceae</taxon>
        <taxon>Malvoideae</taxon>
        <taxon>Hibiscus</taxon>
    </lineage>
</organism>
<comment type="similarity">
    <text evidence="2">Belongs to the PC-esterase family. CASD1 subfamily.</text>
</comment>
<feature type="transmembrane region" description="Helical" evidence="8">
    <location>
        <begin position="226"/>
        <end position="248"/>
    </location>
</feature>
<evidence type="ECO:0000259" key="9">
    <source>
        <dbReference type="Pfam" id="PF07779"/>
    </source>
</evidence>
<comment type="subcellular location">
    <subcellularLocation>
        <location evidence="1">Membrane</location>
        <topology evidence="1">Multi-pass membrane protein</topology>
    </subcellularLocation>
</comment>
<feature type="transmembrane region" description="Helical" evidence="8">
    <location>
        <begin position="307"/>
        <end position="328"/>
    </location>
</feature>
<evidence type="ECO:0000313" key="11">
    <source>
        <dbReference type="Proteomes" id="UP001472677"/>
    </source>
</evidence>
<feature type="domain" description="Cas1p 10 TM acyl transferase" evidence="9">
    <location>
        <begin position="8"/>
        <end position="304"/>
    </location>
</feature>
<dbReference type="EMBL" id="JBBPBM010000020">
    <property type="protein sequence ID" value="KAK8551426.1"/>
    <property type="molecule type" value="Genomic_DNA"/>
</dbReference>
<name>A0ABR2E2Z9_9ROSI</name>
<evidence type="ECO:0000256" key="1">
    <source>
        <dbReference type="ARBA" id="ARBA00004141"/>
    </source>
</evidence>
<sequence>MYHYFAATEIYNAIRIFIAAYVWMTGFGNFSYYYIRKDFSLARFTQMMWRLNFFVAFCCIVLNNDYMLYYICPMHTLFTLMVYGALGIFNKYNEIPSLMAVKILACFLVVIFIWEIPGVFEILWSPLAFLLGYTDPAKPDLPRLHEWHFRSGLDRYVWIIGMMYAYYRPNVEKWMEKLEECDTKRKFSIKASIVAIALFVGWKGYLQQIPSLHILDSHNQLRSYSLTLFAWLGKITLETYISQFHIWLRSDMPNGQPKWLLSFIPKYLLLNFMLTTAIYILVSNRLFELTNTLKSVFIPTKENRCLLYNFIAGVAISLCLYCTSLILLQIPHSTA</sequence>
<evidence type="ECO:0000256" key="8">
    <source>
        <dbReference type="SAM" id="Phobius"/>
    </source>
</evidence>
<gene>
    <name evidence="10" type="ORF">V6N12_040069</name>
</gene>
<evidence type="ECO:0000256" key="7">
    <source>
        <dbReference type="ARBA" id="ARBA00023180"/>
    </source>
</evidence>
<feature type="transmembrane region" description="Helical" evidence="8">
    <location>
        <begin position="187"/>
        <end position="206"/>
    </location>
</feature>
<dbReference type="Proteomes" id="UP001472677">
    <property type="component" value="Unassembled WGS sequence"/>
</dbReference>
<keyword evidence="6 8" id="KW-0472">Membrane</keyword>
<keyword evidence="5 8" id="KW-1133">Transmembrane helix</keyword>
<protein>
    <recommendedName>
        <fullName evidence="9">Cas1p 10 TM acyl transferase domain-containing protein</fullName>
    </recommendedName>
</protein>
<feature type="transmembrane region" description="Helical" evidence="8">
    <location>
        <begin position="12"/>
        <end position="35"/>
    </location>
</feature>
<proteinExistence type="inferred from homology"/>
<dbReference type="InterPro" id="IPR012419">
    <property type="entry name" value="Cas1_AcylTrans_dom"/>
</dbReference>
<evidence type="ECO:0000256" key="3">
    <source>
        <dbReference type="ARBA" id="ARBA00022679"/>
    </source>
</evidence>
<reference evidence="10 11" key="1">
    <citation type="journal article" date="2024" name="G3 (Bethesda)">
        <title>Genome assembly of Hibiscus sabdariffa L. provides insights into metabolisms of medicinal natural products.</title>
        <authorList>
            <person name="Kim T."/>
        </authorList>
    </citation>
    <scope>NUCLEOTIDE SEQUENCE [LARGE SCALE GENOMIC DNA]</scope>
    <source>
        <strain evidence="10">TK-2024</strain>
        <tissue evidence="10">Old leaves</tissue>
    </source>
</reference>
<keyword evidence="3" id="KW-0808">Transferase</keyword>
<feature type="transmembrane region" description="Helical" evidence="8">
    <location>
        <begin position="268"/>
        <end position="287"/>
    </location>
</feature>
<keyword evidence="4 8" id="KW-0812">Transmembrane</keyword>
<accession>A0ABR2E2Z9</accession>
<keyword evidence="11" id="KW-1185">Reference proteome</keyword>
<feature type="transmembrane region" description="Helical" evidence="8">
    <location>
        <begin position="101"/>
        <end position="127"/>
    </location>
</feature>
<evidence type="ECO:0000256" key="6">
    <source>
        <dbReference type="ARBA" id="ARBA00023136"/>
    </source>
</evidence>
<evidence type="ECO:0000256" key="5">
    <source>
        <dbReference type="ARBA" id="ARBA00022989"/>
    </source>
</evidence>
<dbReference type="PANTHER" id="PTHR13533:SF1">
    <property type="entry name" value="N-ACETYLNEURAMINATE 9-O-ACETYLTRANSFERASE"/>
    <property type="match status" value="1"/>
</dbReference>
<dbReference type="Pfam" id="PF07779">
    <property type="entry name" value="Cas1_AcylT"/>
    <property type="match status" value="1"/>
</dbReference>
<evidence type="ECO:0000313" key="10">
    <source>
        <dbReference type="EMBL" id="KAK8551426.1"/>
    </source>
</evidence>
<keyword evidence="7" id="KW-0325">Glycoprotein</keyword>
<evidence type="ECO:0000256" key="2">
    <source>
        <dbReference type="ARBA" id="ARBA00010666"/>
    </source>
</evidence>
<dbReference type="PANTHER" id="PTHR13533">
    <property type="entry name" value="N-ACETYLNEURAMINATE 9-O-ACETYLTRANSFERASE"/>
    <property type="match status" value="1"/>
</dbReference>
<comment type="caution">
    <text evidence="10">The sequence shown here is derived from an EMBL/GenBank/DDBJ whole genome shotgun (WGS) entry which is preliminary data.</text>
</comment>